<sequence length="64" mass="7273">MFKSGFLLDTDEKITAALYNQTPVSVWKNGKLYYEGGPIQEQTEEAVYINDGYFLKATCIFKIA</sequence>
<dbReference type="Proteomes" id="UP000502248">
    <property type="component" value="Chromosome"/>
</dbReference>
<dbReference type="KEGG" id="cheb:HH215_33425"/>
<evidence type="ECO:0000313" key="2">
    <source>
        <dbReference type="Proteomes" id="UP000502248"/>
    </source>
</evidence>
<keyword evidence="2" id="KW-1185">Reference proteome</keyword>
<evidence type="ECO:0000313" key="1">
    <source>
        <dbReference type="EMBL" id="QJD87603.1"/>
    </source>
</evidence>
<reference evidence="1 2" key="1">
    <citation type="submission" date="2020-04" db="EMBL/GenBank/DDBJ databases">
        <title>Genome sequencing of novel species.</title>
        <authorList>
            <person name="Heo J."/>
            <person name="Kim S.-J."/>
            <person name="Kim J.-S."/>
            <person name="Hong S.-B."/>
            <person name="Kwon S.-W."/>
        </authorList>
    </citation>
    <scope>NUCLEOTIDE SEQUENCE [LARGE SCALE GENOMIC DNA]</scope>
    <source>
        <strain evidence="1 2">MFER-1</strain>
    </source>
</reference>
<organism evidence="1 2">
    <name type="scientific">Cohnella herbarum</name>
    <dbReference type="NCBI Taxonomy" id="2728023"/>
    <lineage>
        <taxon>Bacteria</taxon>
        <taxon>Bacillati</taxon>
        <taxon>Bacillota</taxon>
        <taxon>Bacilli</taxon>
        <taxon>Bacillales</taxon>
        <taxon>Paenibacillaceae</taxon>
        <taxon>Cohnella</taxon>
    </lineage>
</organism>
<dbReference type="RefSeq" id="WP_169283846.1">
    <property type="nucleotide sequence ID" value="NZ_CP051680.1"/>
</dbReference>
<dbReference type="AlphaFoldDB" id="A0A7Z2VQH7"/>
<accession>A0A7Z2VQH7</accession>
<dbReference type="EMBL" id="CP051680">
    <property type="protein sequence ID" value="QJD87603.1"/>
    <property type="molecule type" value="Genomic_DNA"/>
</dbReference>
<protein>
    <submittedName>
        <fullName evidence="1">Uncharacterized protein</fullName>
    </submittedName>
</protein>
<gene>
    <name evidence="1" type="ORF">HH215_33425</name>
</gene>
<proteinExistence type="predicted"/>
<name>A0A7Z2VQH7_9BACL</name>